<evidence type="ECO:0000313" key="3">
    <source>
        <dbReference type="Proteomes" id="UP001281410"/>
    </source>
</evidence>
<dbReference type="Proteomes" id="UP001281410">
    <property type="component" value="Unassembled WGS sequence"/>
</dbReference>
<protein>
    <submittedName>
        <fullName evidence="2">Uncharacterized protein</fullName>
    </submittedName>
</protein>
<proteinExistence type="predicted"/>
<feature type="compositionally biased region" description="Basic and acidic residues" evidence="1">
    <location>
        <begin position="1"/>
        <end position="22"/>
    </location>
</feature>
<evidence type="ECO:0000256" key="1">
    <source>
        <dbReference type="SAM" id="MobiDB-lite"/>
    </source>
</evidence>
<organism evidence="2 3">
    <name type="scientific">Dipteronia sinensis</name>
    <dbReference type="NCBI Taxonomy" id="43782"/>
    <lineage>
        <taxon>Eukaryota</taxon>
        <taxon>Viridiplantae</taxon>
        <taxon>Streptophyta</taxon>
        <taxon>Embryophyta</taxon>
        <taxon>Tracheophyta</taxon>
        <taxon>Spermatophyta</taxon>
        <taxon>Magnoliopsida</taxon>
        <taxon>eudicotyledons</taxon>
        <taxon>Gunneridae</taxon>
        <taxon>Pentapetalae</taxon>
        <taxon>rosids</taxon>
        <taxon>malvids</taxon>
        <taxon>Sapindales</taxon>
        <taxon>Sapindaceae</taxon>
        <taxon>Hippocastanoideae</taxon>
        <taxon>Acereae</taxon>
        <taxon>Dipteronia</taxon>
    </lineage>
</organism>
<dbReference type="AlphaFoldDB" id="A0AAE0E3N3"/>
<evidence type="ECO:0000313" key="2">
    <source>
        <dbReference type="EMBL" id="KAK3206380.1"/>
    </source>
</evidence>
<name>A0AAE0E3N3_9ROSI</name>
<dbReference type="EMBL" id="JANJYJ010000006">
    <property type="protein sequence ID" value="KAK3206380.1"/>
    <property type="molecule type" value="Genomic_DNA"/>
</dbReference>
<accession>A0AAE0E3N3</accession>
<feature type="region of interest" description="Disordered" evidence="1">
    <location>
        <begin position="1"/>
        <end position="45"/>
    </location>
</feature>
<gene>
    <name evidence="2" type="ORF">Dsin_020426</name>
</gene>
<keyword evidence="3" id="KW-1185">Reference proteome</keyword>
<comment type="caution">
    <text evidence="2">The sequence shown here is derived from an EMBL/GenBank/DDBJ whole genome shotgun (WGS) entry which is preliminary data.</text>
</comment>
<sequence length="143" mass="14662">MAGNRVDETGKHEVGEVFEKKRMGSVRGRRQHMGENLNVGKDSRGVGTKDCGGSAELENFGASKCDGPAIMENGECLIGIEELSPSGVSGGLVGPCVGKVDVGKGGEKCIVKGGNHGVNKTGVHSSGSLRSSNGIKIFGSKYG</sequence>
<reference evidence="2" key="1">
    <citation type="journal article" date="2023" name="Plant J.">
        <title>Genome sequences and population genomics provide insights into the demographic history, inbreeding, and mutation load of two 'living fossil' tree species of Dipteronia.</title>
        <authorList>
            <person name="Feng Y."/>
            <person name="Comes H.P."/>
            <person name="Chen J."/>
            <person name="Zhu S."/>
            <person name="Lu R."/>
            <person name="Zhang X."/>
            <person name="Li P."/>
            <person name="Qiu J."/>
            <person name="Olsen K.M."/>
            <person name="Qiu Y."/>
        </authorList>
    </citation>
    <scope>NUCLEOTIDE SEQUENCE</scope>
    <source>
        <strain evidence="2">NBL</strain>
    </source>
</reference>